<dbReference type="AlphaFoldDB" id="A0A5J5BFT1"/>
<dbReference type="GO" id="GO:0004743">
    <property type="term" value="F:pyruvate kinase activity"/>
    <property type="evidence" value="ECO:0007669"/>
    <property type="project" value="InterPro"/>
</dbReference>
<dbReference type="Gene3D" id="3.60.40.10">
    <property type="entry name" value="PPM-type phosphatase domain"/>
    <property type="match status" value="1"/>
</dbReference>
<dbReference type="PROSITE" id="PS01032">
    <property type="entry name" value="PPM_1"/>
    <property type="match status" value="1"/>
</dbReference>
<evidence type="ECO:0000256" key="5">
    <source>
        <dbReference type="ARBA" id="ARBA00008663"/>
    </source>
</evidence>
<evidence type="ECO:0000256" key="1">
    <source>
        <dbReference type="ARBA" id="ARBA00001936"/>
    </source>
</evidence>
<evidence type="ECO:0000256" key="14">
    <source>
        <dbReference type="ARBA" id="ARBA00023152"/>
    </source>
</evidence>
<evidence type="ECO:0000256" key="15">
    <source>
        <dbReference type="ARBA" id="ARBA00023211"/>
    </source>
</evidence>
<dbReference type="InterPro" id="IPR000222">
    <property type="entry name" value="PP2C_BS"/>
</dbReference>
<comment type="cofactor">
    <cofactor evidence="2">
        <name>Mg(2+)</name>
        <dbReference type="ChEBI" id="CHEBI:18420"/>
    </cofactor>
</comment>
<evidence type="ECO:0000256" key="13">
    <source>
        <dbReference type="ARBA" id="ARBA00022912"/>
    </source>
</evidence>
<dbReference type="InterPro" id="IPR015813">
    <property type="entry name" value="Pyrv/PenolPyrv_kinase-like_dom"/>
</dbReference>
<keyword evidence="7" id="KW-0479">Metal-binding</keyword>
<comment type="similarity">
    <text evidence="17">Belongs to the PP2C family.</text>
</comment>
<comment type="cofactor">
    <cofactor evidence="3">
        <name>K(+)</name>
        <dbReference type="ChEBI" id="CHEBI:29103"/>
    </cofactor>
</comment>
<evidence type="ECO:0000256" key="2">
    <source>
        <dbReference type="ARBA" id="ARBA00001946"/>
    </source>
</evidence>
<name>A0A5J5BFT1_9ASTE</name>
<keyword evidence="14" id="KW-0324">Glycolysis</keyword>
<keyword evidence="12" id="KW-0460">Magnesium</keyword>
<evidence type="ECO:0000256" key="17">
    <source>
        <dbReference type="RuleBase" id="RU003465"/>
    </source>
</evidence>
<dbReference type="SUPFAM" id="SSF51621">
    <property type="entry name" value="Phosphoenolpyruvate/pyruvate domain"/>
    <property type="match status" value="1"/>
</dbReference>
<keyword evidence="6" id="KW-0808">Transferase</keyword>
<dbReference type="GO" id="GO:0004721">
    <property type="term" value="F:phosphoprotein phosphatase activity"/>
    <property type="evidence" value="ECO:0007669"/>
    <property type="project" value="UniProtKB-KW"/>
</dbReference>
<evidence type="ECO:0000256" key="8">
    <source>
        <dbReference type="ARBA" id="ARBA00022741"/>
    </source>
</evidence>
<comment type="cofactor">
    <cofactor evidence="1">
        <name>Mn(2+)</name>
        <dbReference type="ChEBI" id="CHEBI:29035"/>
    </cofactor>
</comment>
<dbReference type="InterPro" id="IPR001697">
    <property type="entry name" value="Pyr_Knase"/>
</dbReference>
<evidence type="ECO:0000256" key="4">
    <source>
        <dbReference type="ARBA" id="ARBA00004997"/>
    </source>
</evidence>
<evidence type="ECO:0000313" key="19">
    <source>
        <dbReference type="EMBL" id="KAA8540021.1"/>
    </source>
</evidence>
<dbReference type="InterPro" id="IPR001932">
    <property type="entry name" value="PPM-type_phosphatase-like_dom"/>
</dbReference>
<evidence type="ECO:0000256" key="12">
    <source>
        <dbReference type="ARBA" id="ARBA00022842"/>
    </source>
</evidence>
<dbReference type="PROSITE" id="PS51746">
    <property type="entry name" value="PPM_2"/>
    <property type="match status" value="1"/>
</dbReference>
<dbReference type="UniPathway" id="UPA00109">
    <property type="reaction ID" value="UER00188"/>
</dbReference>
<keyword evidence="10 17" id="KW-0378">Hydrolase</keyword>
<reference evidence="19 20" key="1">
    <citation type="submission" date="2019-09" db="EMBL/GenBank/DDBJ databases">
        <title>A chromosome-level genome assembly of the Chinese tupelo Nyssa sinensis.</title>
        <authorList>
            <person name="Yang X."/>
            <person name="Kang M."/>
            <person name="Yang Y."/>
            <person name="Xiong H."/>
            <person name="Wang M."/>
            <person name="Zhang Z."/>
            <person name="Wang Z."/>
            <person name="Wu H."/>
            <person name="Ma T."/>
            <person name="Liu J."/>
            <person name="Xi Z."/>
        </authorList>
    </citation>
    <scope>NUCLEOTIDE SEQUENCE [LARGE SCALE GENOMIC DNA]</scope>
    <source>
        <strain evidence="19">J267</strain>
        <tissue evidence="19">Leaf</tissue>
    </source>
</reference>
<dbReference type="InterPro" id="IPR036457">
    <property type="entry name" value="PPM-type-like_dom_sf"/>
</dbReference>
<evidence type="ECO:0000256" key="3">
    <source>
        <dbReference type="ARBA" id="ARBA00001958"/>
    </source>
</evidence>
<proteinExistence type="inferred from homology"/>
<dbReference type="OrthoDB" id="1881597at2759"/>
<dbReference type="GO" id="GO:0005524">
    <property type="term" value="F:ATP binding"/>
    <property type="evidence" value="ECO:0007669"/>
    <property type="project" value="UniProtKB-KW"/>
</dbReference>
<keyword evidence="20" id="KW-1185">Reference proteome</keyword>
<evidence type="ECO:0000256" key="16">
    <source>
        <dbReference type="ARBA" id="ARBA00023317"/>
    </source>
</evidence>
<keyword evidence="16" id="KW-0670">Pyruvate</keyword>
<evidence type="ECO:0000256" key="7">
    <source>
        <dbReference type="ARBA" id="ARBA00022723"/>
    </source>
</evidence>
<keyword evidence="13 17" id="KW-0904">Protein phosphatase</keyword>
<dbReference type="Proteomes" id="UP000325577">
    <property type="component" value="Linkage Group LG14"/>
</dbReference>
<dbReference type="Pfam" id="PF00224">
    <property type="entry name" value="PK"/>
    <property type="match status" value="2"/>
</dbReference>
<dbReference type="CDD" id="cd00143">
    <property type="entry name" value="PP2Cc"/>
    <property type="match status" value="1"/>
</dbReference>
<evidence type="ECO:0000313" key="20">
    <source>
        <dbReference type="Proteomes" id="UP000325577"/>
    </source>
</evidence>
<dbReference type="SMART" id="SM00332">
    <property type="entry name" value="PP2Cc"/>
    <property type="match status" value="1"/>
</dbReference>
<evidence type="ECO:0000259" key="18">
    <source>
        <dbReference type="PROSITE" id="PS51746"/>
    </source>
</evidence>
<dbReference type="GO" id="GO:0000287">
    <property type="term" value="F:magnesium ion binding"/>
    <property type="evidence" value="ECO:0007669"/>
    <property type="project" value="InterPro"/>
</dbReference>
<organism evidence="19 20">
    <name type="scientific">Nyssa sinensis</name>
    <dbReference type="NCBI Taxonomy" id="561372"/>
    <lineage>
        <taxon>Eukaryota</taxon>
        <taxon>Viridiplantae</taxon>
        <taxon>Streptophyta</taxon>
        <taxon>Embryophyta</taxon>
        <taxon>Tracheophyta</taxon>
        <taxon>Spermatophyta</taxon>
        <taxon>Magnoliopsida</taxon>
        <taxon>eudicotyledons</taxon>
        <taxon>Gunneridae</taxon>
        <taxon>Pentapetalae</taxon>
        <taxon>asterids</taxon>
        <taxon>Cornales</taxon>
        <taxon>Nyssaceae</taxon>
        <taxon>Nyssa</taxon>
    </lineage>
</organism>
<keyword evidence="8" id="KW-0547">Nucleotide-binding</keyword>
<dbReference type="FunFam" id="3.20.20.60:FF:000051">
    <property type="entry name" value="Pyruvate kinase family protein"/>
    <property type="match status" value="1"/>
</dbReference>
<accession>A0A5J5BFT1</accession>
<feature type="domain" description="PPM-type phosphatase" evidence="18">
    <location>
        <begin position="137"/>
        <end position="421"/>
    </location>
</feature>
<dbReference type="Gene3D" id="3.20.20.60">
    <property type="entry name" value="Phosphoenolpyruvate-binding domains"/>
    <property type="match status" value="2"/>
</dbReference>
<dbReference type="InterPro" id="IPR040442">
    <property type="entry name" value="Pyrv_kinase-like_dom_sf"/>
</dbReference>
<dbReference type="GO" id="GO:0016301">
    <property type="term" value="F:kinase activity"/>
    <property type="evidence" value="ECO:0007669"/>
    <property type="project" value="UniProtKB-KW"/>
</dbReference>
<dbReference type="FunFam" id="2.40.33.10:FF:000010">
    <property type="entry name" value="Pyruvate kinase family protein"/>
    <property type="match status" value="1"/>
</dbReference>
<comment type="similarity">
    <text evidence="5">Belongs to the pyruvate kinase family.</text>
</comment>
<evidence type="ECO:0000256" key="11">
    <source>
        <dbReference type="ARBA" id="ARBA00022840"/>
    </source>
</evidence>
<evidence type="ECO:0000256" key="9">
    <source>
        <dbReference type="ARBA" id="ARBA00022777"/>
    </source>
</evidence>
<dbReference type="Gene3D" id="2.40.33.10">
    <property type="entry name" value="PK beta-barrel domain-like"/>
    <property type="match status" value="2"/>
</dbReference>
<comment type="pathway">
    <text evidence="4">Carbohydrate degradation; glycolysis; pyruvate from D-glyceraldehyde 3-phosphate: step 5/5.</text>
</comment>
<dbReference type="InterPro" id="IPR015793">
    <property type="entry name" value="Pyrv_Knase_brl"/>
</dbReference>
<keyword evidence="11" id="KW-0067">ATP-binding</keyword>
<dbReference type="FunFam" id="3.60.40.10:FF:000041">
    <property type="entry name" value="Protein phosphatase 2C 51"/>
    <property type="match status" value="1"/>
</dbReference>
<gene>
    <name evidence="19" type="ORF">F0562_026713</name>
</gene>
<dbReference type="SUPFAM" id="SSF81606">
    <property type="entry name" value="PP2C-like"/>
    <property type="match status" value="1"/>
</dbReference>
<dbReference type="EMBL" id="CM018037">
    <property type="protein sequence ID" value="KAA8540021.1"/>
    <property type="molecule type" value="Genomic_DNA"/>
</dbReference>
<evidence type="ECO:0000256" key="10">
    <source>
        <dbReference type="ARBA" id="ARBA00022801"/>
    </source>
</evidence>
<evidence type="ECO:0000256" key="6">
    <source>
        <dbReference type="ARBA" id="ARBA00022679"/>
    </source>
</evidence>
<sequence>MMLQQPETCIAGGEPLQENSVFRFRCDDSTRCEKVKKTRLKRLGLRRLKSLCQTKSNCAGAGPETSSADDRCSKRRRFGNEIYADESKNADFSEKQTLAISLSFSSSENDALLARISSFRDETRIENGDSRSATCFSHGSISVIGLRREMEDAVTTKLGFLTRNSTKYDFFGVFDGHGGSCVAHACRDRLHWILLQEMEERKVALTTSAPAMKAGKVDWKEVMAASFGKMDEEVNDSGRAGTQSRAEPVTIGSTAVVAVVGEEELVVANCGDSRAVLSRGGVAVPMSNDHKPNRPDELERIEGVGGRVINWDGHRVWGVLATSRSIGDHYLKPSVISEPEVTVSERTDADEFLILASDGLWDVVSNELACQVARRSLNGRTRRKSNEIGEESRAAEAAALLAKLAMARGSKDNISVIVVELKKLRRSAINVEKKSFHKACVLLVSTASTLPFPQSNNPQGEGCTLFTSEYQPIDDDAIQSANRHDFTFSNLRAKFTHLPCRIYVKRPVFKDQIIQFLARQNGKLVPRIIVSAIPNENDEPERGGSHACTDDLMLSALGIDGSSKETGKETVAFLSHSGAELSQSTEMLGNQGNLLDKLKAVHLHVLAMEQWNASRLKLCHRNYLVGAANLIHYLALKNLDVEQLKDDLSSIGLLNLETINPNVLASLSAGIQMLENLKSNFPNCKGSDDDGIFSCKCYKQTKGEITRNSMRKKASSNKELLLGLLQDERTTHIMVTIGQEAAESETLITDLLKSGTTIFRINCAHGNPSVWSEIIRRVKRSSQLLEKPCRVLMDLAGTKLRTGNLKPGPCVMKISPKKNASGNVMFPAQVWLSPKGSGPPPAHLSPDAVLYADGQDFLSKLKLGDAVRFHDVRGKRRKLEITKKFPVFAGIGYMAECNMTAYVQSGTKLYVKGKKGKFSVGLIVDVPAVEQFVRLRAGDLLIISRDSSDEQDESTGPTVAAHRVTCSSGYLFDSVKPGEPIAFDDGKIWGIIKGTSIAEIIVSITHAGPKGTKLGSEKSINIPDSNIRFEGLTSKDLMDLDFVATHADIVGISFVRDIRDIVVLRRELEKRKLQNLGIVLKIETKGGFEKLPLMLLEAMKSPNPLGVMIARGDLAVECGWERLADIQEEILSICNAAHMPVIWGTQVLESLVKSGVPTRAEITDVAKGRRASCVTLNKGKHILEAVSTLDTILHSSSAKVKVE</sequence>
<keyword evidence="15" id="KW-0464">Manganese</keyword>
<dbReference type="GO" id="GO:0030955">
    <property type="term" value="F:potassium ion binding"/>
    <property type="evidence" value="ECO:0007669"/>
    <property type="project" value="InterPro"/>
</dbReference>
<dbReference type="Pfam" id="PF00481">
    <property type="entry name" value="PP2C"/>
    <property type="match status" value="1"/>
</dbReference>
<dbReference type="PANTHER" id="PTHR11817">
    <property type="entry name" value="PYRUVATE KINASE"/>
    <property type="match status" value="1"/>
</dbReference>
<dbReference type="InterPro" id="IPR011037">
    <property type="entry name" value="Pyrv_Knase-like_insert_dom_sf"/>
</dbReference>
<dbReference type="SUPFAM" id="SSF50800">
    <property type="entry name" value="PK beta-barrel domain-like"/>
    <property type="match status" value="1"/>
</dbReference>
<dbReference type="FunFam" id="3.20.20.60:FF:000057">
    <property type="entry name" value="Pyruvate kinase family protein"/>
    <property type="match status" value="1"/>
</dbReference>
<keyword evidence="9" id="KW-0418">Kinase</keyword>
<protein>
    <recommendedName>
        <fullName evidence="18">PPM-type phosphatase domain-containing protein</fullName>
    </recommendedName>
</protein>
<dbReference type="InterPro" id="IPR015806">
    <property type="entry name" value="Pyrv_Knase_insert_dom_sf"/>
</dbReference>